<dbReference type="PROSITE" id="PS50012">
    <property type="entry name" value="RCC1_3"/>
    <property type="match status" value="7"/>
</dbReference>
<protein>
    <submittedName>
        <fullName evidence="5">Chromosome condensation regulator RCC1</fullName>
    </submittedName>
</protein>
<dbReference type="PANTHER" id="PTHR45982">
    <property type="entry name" value="REGULATOR OF CHROMOSOME CONDENSATION"/>
    <property type="match status" value="1"/>
</dbReference>
<keyword evidence="1" id="KW-0344">Guanine-nucleotide releasing factor</keyword>
<organism evidence="5 6">
    <name type="scientific">Streptomyces noursei</name>
    <name type="common">Streptomyces albulus</name>
    <dbReference type="NCBI Taxonomy" id="1971"/>
    <lineage>
        <taxon>Bacteria</taxon>
        <taxon>Bacillati</taxon>
        <taxon>Actinomycetota</taxon>
        <taxon>Actinomycetes</taxon>
        <taxon>Kitasatosporales</taxon>
        <taxon>Streptomycetaceae</taxon>
        <taxon>Streptomyces</taxon>
    </lineage>
</organism>
<evidence type="ECO:0000313" key="5">
    <source>
        <dbReference type="EMBL" id="PNE40774.1"/>
    </source>
</evidence>
<reference evidence="6" key="1">
    <citation type="submission" date="2015-09" db="EMBL/GenBank/DDBJ databases">
        <authorList>
            <person name="Graham D.E."/>
            <person name="Mahan K.M."/>
            <person name="Klingeman D.M."/>
            <person name="Fida T."/>
            <person name="Giannone R.J."/>
            <person name="Hettich R.L."/>
            <person name="Parry R.J."/>
            <person name="Spain J.C."/>
        </authorList>
    </citation>
    <scope>NUCLEOTIDE SEQUENCE [LARGE SCALE GENOMIC DNA]</scope>
    <source>
        <strain evidence="6">JCM 4701</strain>
    </source>
</reference>
<evidence type="ECO:0000256" key="1">
    <source>
        <dbReference type="ARBA" id="ARBA00022658"/>
    </source>
</evidence>
<evidence type="ECO:0000259" key="4">
    <source>
        <dbReference type="Pfam" id="PF25390"/>
    </source>
</evidence>
<keyword evidence="3" id="KW-0732">Signal</keyword>
<dbReference type="SUPFAM" id="SSF50985">
    <property type="entry name" value="RCC1/BLIP-II"/>
    <property type="match status" value="1"/>
</dbReference>
<keyword evidence="2" id="KW-0677">Repeat</keyword>
<name>A0A2N8PI98_STRNR</name>
<dbReference type="InterPro" id="IPR058923">
    <property type="entry name" value="RCC1-like_dom"/>
</dbReference>
<dbReference type="GO" id="GO:0005085">
    <property type="term" value="F:guanyl-nucleotide exchange factor activity"/>
    <property type="evidence" value="ECO:0007669"/>
    <property type="project" value="TreeGrafter"/>
</dbReference>
<proteinExistence type="predicted"/>
<evidence type="ECO:0000313" key="6">
    <source>
        <dbReference type="Proteomes" id="UP000236047"/>
    </source>
</evidence>
<evidence type="ECO:0000256" key="3">
    <source>
        <dbReference type="SAM" id="SignalP"/>
    </source>
</evidence>
<dbReference type="PANTHER" id="PTHR45982:SF1">
    <property type="entry name" value="REGULATOR OF CHROMOSOME CONDENSATION"/>
    <property type="match status" value="1"/>
</dbReference>
<feature type="domain" description="RCC1-like" evidence="4">
    <location>
        <begin position="32"/>
        <end position="380"/>
    </location>
</feature>
<dbReference type="InterPro" id="IPR000408">
    <property type="entry name" value="Reg_chr_condens"/>
</dbReference>
<comment type="caution">
    <text evidence="5">The sequence shown here is derived from an EMBL/GenBank/DDBJ whole genome shotgun (WGS) entry which is preliminary data.</text>
</comment>
<accession>A0A2N8PI98</accession>
<dbReference type="GO" id="GO:0005737">
    <property type="term" value="C:cytoplasm"/>
    <property type="evidence" value="ECO:0007669"/>
    <property type="project" value="TreeGrafter"/>
</dbReference>
<dbReference type="EMBL" id="LJSN01000002">
    <property type="protein sequence ID" value="PNE40774.1"/>
    <property type="molecule type" value="Genomic_DNA"/>
</dbReference>
<dbReference type="Pfam" id="PF25390">
    <property type="entry name" value="WD40_RLD"/>
    <property type="match status" value="1"/>
</dbReference>
<dbReference type="PRINTS" id="PR00633">
    <property type="entry name" value="RCCNDNSATION"/>
</dbReference>
<dbReference type="InterPro" id="IPR051553">
    <property type="entry name" value="Ran_GTPase-activating"/>
</dbReference>
<dbReference type="Proteomes" id="UP000236047">
    <property type="component" value="Unassembled WGS sequence"/>
</dbReference>
<keyword evidence="6" id="KW-1185">Reference proteome</keyword>
<dbReference type="AlphaFoldDB" id="A0A2N8PI98"/>
<dbReference type="InterPro" id="IPR009091">
    <property type="entry name" value="RCC1/BLIP-II"/>
</dbReference>
<evidence type="ECO:0000256" key="2">
    <source>
        <dbReference type="ARBA" id="ARBA00022737"/>
    </source>
</evidence>
<sequence>MCGAIAAAAALIATAGTAAPAAAGTTSPDPWVYSWGQNASGELGNGSTVAQQTPGPVLGLAREDVKELEAGGAAATGPFAVALLKNGTVKSWGDNAYGQLGNGTTTSRSFPAAVAGLDGIRSIAVGCHHALALKNGRVWAWGRNENGQLGDGTTSAKNTGVTKPVAVQGLDKVKAIAAGCHFSLALRQDGTVWAWGANSHGQLGNGNIGTDRNTPQQVPNLEGVTALAPGAYHSAVLTSDHKVKTWGYGGTGDLGNDSTANSSTPVDVQHLAGVAKLYGGTYHSYAVLEDGTVKGWGRNGAGQLGDGTKTHRTTAVSLDGLTGVRELAPGVDHSLALRDDQSVVAWGANASGQLGNGSTEAAERADKPVTVLPAHSGANHLAVGRHAAFGFAY</sequence>
<dbReference type="RefSeq" id="WP_258017622.1">
    <property type="nucleotide sequence ID" value="NZ_LJSN01000002.1"/>
</dbReference>
<gene>
    <name evidence="5" type="ORF">AOB60_08110</name>
</gene>
<feature type="signal peptide" evidence="3">
    <location>
        <begin position="1"/>
        <end position="18"/>
    </location>
</feature>
<feature type="chain" id="PRO_5039016957" evidence="3">
    <location>
        <begin position="19"/>
        <end position="393"/>
    </location>
</feature>
<dbReference type="Gene3D" id="2.130.10.30">
    <property type="entry name" value="Regulator of chromosome condensation 1/beta-lactamase-inhibitor protein II"/>
    <property type="match status" value="2"/>
</dbReference>